<dbReference type="InterPro" id="IPR051199">
    <property type="entry name" value="LPS_LOS_Heptosyltrfase"/>
</dbReference>
<keyword evidence="1" id="KW-0328">Glycosyltransferase</keyword>
<dbReference type="PANTHER" id="PTHR30160">
    <property type="entry name" value="TETRAACYLDISACCHARIDE 4'-KINASE-RELATED"/>
    <property type="match status" value="1"/>
</dbReference>
<comment type="catalytic activity">
    <reaction evidence="5">
        <text>an L-alpha-D-Hep-(1-&gt;5)-[alpha-Kdo-(2-&gt;4)]-alpha-Kdo-(2-&gt;6)-lipid A + ADP-L-glycero-beta-D-manno-heptose = an L-alpha-D-Hep-(1-&gt;3)-L-alpha-D-Hep-(1-&gt;5)-[alpha-Kdo-(2-&gt;4)]-alpha-Kdo-(2-&gt;6)-lipid A + ADP + H(+)</text>
        <dbReference type="Rhea" id="RHEA:74071"/>
        <dbReference type="ChEBI" id="CHEBI:15378"/>
        <dbReference type="ChEBI" id="CHEBI:61506"/>
        <dbReference type="ChEBI" id="CHEBI:193068"/>
        <dbReference type="ChEBI" id="CHEBI:193069"/>
        <dbReference type="ChEBI" id="CHEBI:456216"/>
        <dbReference type="EC" id="2.4.99.24"/>
    </reaction>
</comment>
<dbReference type="Proteomes" id="UP000784128">
    <property type="component" value="Unassembled WGS sequence"/>
</dbReference>
<dbReference type="InterPro" id="IPR011910">
    <property type="entry name" value="RfaF"/>
</dbReference>
<evidence type="ECO:0000256" key="5">
    <source>
        <dbReference type="ARBA" id="ARBA00047503"/>
    </source>
</evidence>
<comment type="caution">
    <text evidence="6">The sequence shown here is derived from an EMBL/GenBank/DDBJ whole genome shotgun (WGS) entry which is preliminary data.</text>
</comment>
<dbReference type="PANTHER" id="PTHR30160:SF7">
    <property type="entry name" value="ADP-HEPTOSE--LPS HEPTOSYLTRANSFERASE 2"/>
    <property type="match status" value="1"/>
</dbReference>
<dbReference type="EC" id="2.4.99.24" evidence="4"/>
<name>A0ABS5U6R6_9BACT</name>
<evidence type="ECO:0000313" key="6">
    <source>
        <dbReference type="EMBL" id="MBT1071362.1"/>
    </source>
</evidence>
<evidence type="ECO:0000256" key="2">
    <source>
        <dbReference type="ARBA" id="ARBA00022679"/>
    </source>
</evidence>
<dbReference type="Pfam" id="PF01075">
    <property type="entry name" value="Glyco_transf_9"/>
    <property type="match status" value="1"/>
</dbReference>
<evidence type="ECO:0000256" key="3">
    <source>
        <dbReference type="ARBA" id="ARBA00043995"/>
    </source>
</evidence>
<sequence length="323" mass="35548">MTTPAIGVIREYFPQAEITLLANPIVAELFSPHAWVDRVIRFDRKGAHKGITGRLRLAAEVRKHSFDMVIVLPNSFDSALVPWLAGIPVRLGKNSDGRGLLLTRRYNPDKQTSKGHEVQYYLDLVRHFGITGQARDPQLTVTTQEEQQAASRLAQTGIEPQDFLIGINPGAAFGSAKRWYPERFAEVARRLAHEWNAKVVIFGGPGETDIAAAIEQELAGTCLNLAGKTTVRELMALIRRCNFFVTNDSGPMHIAAAVDVPLVAIFGSTDHTGTSPFTDKAVIVRKNVHCAPCKLRECPTDHRCMTEVTADDVVTAAQKLMGR</sequence>
<dbReference type="NCBIfam" id="TIGR02195">
    <property type="entry name" value="heptsyl_trn_II"/>
    <property type="match status" value="1"/>
</dbReference>
<dbReference type="EMBL" id="JAHDYS010000004">
    <property type="protein sequence ID" value="MBT1071362.1"/>
    <property type="molecule type" value="Genomic_DNA"/>
</dbReference>
<dbReference type="InterPro" id="IPR002201">
    <property type="entry name" value="Glyco_trans_9"/>
</dbReference>
<keyword evidence="2" id="KW-0808">Transferase</keyword>
<keyword evidence="7" id="KW-1185">Reference proteome</keyword>
<gene>
    <name evidence="6" type="primary">waaF</name>
    <name evidence="6" type="ORF">KJB30_06190</name>
</gene>
<evidence type="ECO:0000313" key="7">
    <source>
        <dbReference type="Proteomes" id="UP000784128"/>
    </source>
</evidence>
<dbReference type="Gene3D" id="3.40.50.2000">
    <property type="entry name" value="Glycogen Phosphorylase B"/>
    <property type="match status" value="2"/>
</dbReference>
<reference evidence="6 7" key="1">
    <citation type="submission" date="2021-05" db="EMBL/GenBank/DDBJ databases">
        <title>The draft genome of Geobacter chapellei DSM 13688.</title>
        <authorList>
            <person name="Xu Z."/>
            <person name="Masuda Y."/>
            <person name="Itoh H."/>
            <person name="Senoo K."/>
        </authorList>
    </citation>
    <scope>NUCLEOTIDE SEQUENCE [LARGE SCALE GENOMIC DNA]</scope>
    <source>
        <strain evidence="6 7">DSM 13688</strain>
    </source>
</reference>
<organism evidence="6 7">
    <name type="scientific">Pelotalea chapellei</name>
    <dbReference type="NCBI Taxonomy" id="44671"/>
    <lineage>
        <taxon>Bacteria</taxon>
        <taxon>Pseudomonadati</taxon>
        <taxon>Thermodesulfobacteriota</taxon>
        <taxon>Desulfuromonadia</taxon>
        <taxon>Geobacterales</taxon>
        <taxon>Geobacteraceae</taxon>
        <taxon>Pelotalea</taxon>
    </lineage>
</organism>
<evidence type="ECO:0000256" key="1">
    <source>
        <dbReference type="ARBA" id="ARBA00022676"/>
    </source>
</evidence>
<dbReference type="CDD" id="cd03789">
    <property type="entry name" value="GT9_LPS_heptosyltransferase"/>
    <property type="match status" value="1"/>
</dbReference>
<proteinExistence type="inferred from homology"/>
<evidence type="ECO:0000256" key="4">
    <source>
        <dbReference type="ARBA" id="ARBA00044042"/>
    </source>
</evidence>
<protein>
    <recommendedName>
        <fullName evidence="4">lipopolysaccharide heptosyltransferase II</fullName>
        <ecNumber evidence="4">2.4.99.24</ecNumber>
    </recommendedName>
</protein>
<accession>A0ABS5U6R6</accession>
<comment type="similarity">
    <text evidence="3">Belongs to the glycosyltransferase 9 family.</text>
</comment>
<dbReference type="SUPFAM" id="SSF53756">
    <property type="entry name" value="UDP-Glycosyltransferase/glycogen phosphorylase"/>
    <property type="match status" value="1"/>
</dbReference>